<dbReference type="Proteomes" id="UP000659630">
    <property type="component" value="Unassembled WGS sequence"/>
</dbReference>
<organism evidence="13 14">
    <name type="scientific">Anaerofilum hominis</name>
    <dbReference type="NCBI Taxonomy" id="2763016"/>
    <lineage>
        <taxon>Bacteria</taxon>
        <taxon>Bacillati</taxon>
        <taxon>Bacillota</taxon>
        <taxon>Clostridia</taxon>
        <taxon>Eubacteriales</taxon>
        <taxon>Oscillospiraceae</taxon>
        <taxon>Anaerofilum</taxon>
    </lineage>
</organism>
<dbReference type="Pfam" id="PF08245">
    <property type="entry name" value="Mur_ligase_M"/>
    <property type="match status" value="1"/>
</dbReference>
<evidence type="ECO:0000256" key="10">
    <source>
        <dbReference type="PIRNR" id="PIRNR001563"/>
    </source>
</evidence>
<feature type="domain" description="Mur ligase central" evidence="12">
    <location>
        <begin position="44"/>
        <end position="189"/>
    </location>
</feature>
<reference evidence="13" key="1">
    <citation type="submission" date="2020-08" db="EMBL/GenBank/DDBJ databases">
        <title>Genome public.</title>
        <authorList>
            <person name="Liu C."/>
            <person name="Sun Q."/>
        </authorList>
    </citation>
    <scope>NUCLEOTIDE SEQUENCE</scope>
    <source>
        <strain evidence="13">BX8</strain>
    </source>
</reference>
<evidence type="ECO:0000256" key="4">
    <source>
        <dbReference type="ARBA" id="ARBA00022723"/>
    </source>
</evidence>
<dbReference type="InterPro" id="IPR013221">
    <property type="entry name" value="Mur_ligase_cen"/>
</dbReference>
<keyword evidence="5 10" id="KW-0547">Nucleotide-binding</keyword>
<keyword evidence="3 10" id="KW-0436">Ligase</keyword>
<dbReference type="SUPFAM" id="SSF53623">
    <property type="entry name" value="MurD-like peptide ligases, catalytic domain"/>
    <property type="match status" value="1"/>
</dbReference>
<dbReference type="Gene3D" id="3.90.190.20">
    <property type="entry name" value="Mur ligase, C-terminal domain"/>
    <property type="match status" value="1"/>
</dbReference>
<keyword evidence="14" id="KW-1185">Reference proteome</keyword>
<dbReference type="NCBIfam" id="TIGR01499">
    <property type="entry name" value="folC"/>
    <property type="match status" value="1"/>
</dbReference>
<dbReference type="RefSeq" id="WP_186887912.1">
    <property type="nucleotide sequence ID" value="NZ_JACONZ010000002.1"/>
</dbReference>
<dbReference type="GO" id="GO:0008841">
    <property type="term" value="F:dihydrofolate synthase activity"/>
    <property type="evidence" value="ECO:0007669"/>
    <property type="project" value="TreeGrafter"/>
</dbReference>
<dbReference type="Gene3D" id="3.40.1190.10">
    <property type="entry name" value="Mur-like, catalytic domain"/>
    <property type="match status" value="1"/>
</dbReference>
<evidence type="ECO:0000256" key="2">
    <source>
        <dbReference type="ARBA" id="ARBA00013025"/>
    </source>
</evidence>
<keyword evidence="7" id="KW-0460">Magnesium</keyword>
<dbReference type="PROSITE" id="PS01011">
    <property type="entry name" value="FOLYLPOLYGLU_SYNT_1"/>
    <property type="match status" value="1"/>
</dbReference>
<comment type="caution">
    <text evidence="13">The sequence shown here is derived from an EMBL/GenBank/DDBJ whole genome shotgun (WGS) entry which is preliminary data.</text>
</comment>
<dbReference type="GO" id="GO:0046872">
    <property type="term" value="F:metal ion binding"/>
    <property type="evidence" value="ECO:0007669"/>
    <property type="project" value="UniProtKB-KW"/>
</dbReference>
<proteinExistence type="inferred from homology"/>
<gene>
    <name evidence="13" type="ORF">H8S23_08615</name>
</gene>
<dbReference type="EC" id="6.3.2.17" evidence="2"/>
<comment type="catalytic activity">
    <reaction evidence="9">
        <text>(6S)-5,6,7,8-tetrahydrofolyl-(gamma-L-Glu)(n) + L-glutamate + ATP = (6S)-5,6,7,8-tetrahydrofolyl-(gamma-L-Glu)(n+1) + ADP + phosphate + H(+)</text>
        <dbReference type="Rhea" id="RHEA:10580"/>
        <dbReference type="Rhea" id="RHEA-COMP:14738"/>
        <dbReference type="Rhea" id="RHEA-COMP:14740"/>
        <dbReference type="ChEBI" id="CHEBI:15378"/>
        <dbReference type="ChEBI" id="CHEBI:29985"/>
        <dbReference type="ChEBI" id="CHEBI:30616"/>
        <dbReference type="ChEBI" id="CHEBI:43474"/>
        <dbReference type="ChEBI" id="CHEBI:141005"/>
        <dbReference type="ChEBI" id="CHEBI:456216"/>
        <dbReference type="EC" id="6.3.2.17"/>
    </reaction>
</comment>
<dbReference type="PANTHER" id="PTHR11136:SF0">
    <property type="entry name" value="DIHYDROFOLATE SYNTHETASE-RELATED"/>
    <property type="match status" value="1"/>
</dbReference>
<dbReference type="AlphaFoldDB" id="A0A923L135"/>
<dbReference type="GO" id="GO:0005524">
    <property type="term" value="F:ATP binding"/>
    <property type="evidence" value="ECO:0007669"/>
    <property type="project" value="UniProtKB-KW"/>
</dbReference>
<evidence type="ECO:0000256" key="5">
    <source>
        <dbReference type="ARBA" id="ARBA00022741"/>
    </source>
</evidence>
<evidence type="ECO:0000313" key="13">
    <source>
        <dbReference type="EMBL" id="MBC5581570.1"/>
    </source>
</evidence>
<sequence length="431" mass="45182">MTDQEAIEWLHGRRRLGEKKDPDAMRRLMALLGDPQDRLAFVHIAGTNGKGSVAAMLASILREAGIRTGLFVSPFVEEFGERITVDGAPLPAGVLGEAAEQARAAAGQLEKEGVYATEFELVTAVGFLCFLQQGCELVCLEAGLGGGRDATNVIRSTKVACLTRIGLDHTELLGGTVEAIAEEKCGILKPGCVAVSYPGQRPGAAAVIARRCKELGVPLRLPEPQDVKLLWETLRENHVDYGGYAVRLRLHGSHQAANCAVAIEAALGLCDQGYDIPDEAILAGLEQASLPARAEVLSLHPPVLLDGAHNPDSAAALAALLKGTKTPPITGVLGMLKGKDAQAVLKALEGCFDQVYTAAPDTPRAVSADLLAAAASEHFPRVEACGSLAQALALAQKRGRGFCVCGSFYLAGEARRLLCGEGKLSGGLDSL</sequence>
<keyword evidence="4" id="KW-0479">Metal-binding</keyword>
<evidence type="ECO:0000256" key="7">
    <source>
        <dbReference type="ARBA" id="ARBA00022842"/>
    </source>
</evidence>
<dbReference type="GO" id="GO:0004326">
    <property type="term" value="F:tetrahydrofolylpolyglutamate synthase activity"/>
    <property type="evidence" value="ECO:0007669"/>
    <property type="project" value="UniProtKB-EC"/>
</dbReference>
<evidence type="ECO:0000256" key="8">
    <source>
        <dbReference type="ARBA" id="ARBA00030592"/>
    </source>
</evidence>
<dbReference type="Pfam" id="PF02875">
    <property type="entry name" value="Mur_ligase_C"/>
    <property type="match status" value="1"/>
</dbReference>
<keyword evidence="6 10" id="KW-0067">ATP-binding</keyword>
<evidence type="ECO:0000256" key="6">
    <source>
        <dbReference type="ARBA" id="ARBA00022840"/>
    </source>
</evidence>
<dbReference type="PIRSF" id="PIRSF001563">
    <property type="entry name" value="Folylpolyglu_synth"/>
    <property type="match status" value="1"/>
</dbReference>
<dbReference type="GO" id="GO:0005737">
    <property type="term" value="C:cytoplasm"/>
    <property type="evidence" value="ECO:0007669"/>
    <property type="project" value="TreeGrafter"/>
</dbReference>
<evidence type="ECO:0000256" key="3">
    <source>
        <dbReference type="ARBA" id="ARBA00022598"/>
    </source>
</evidence>
<dbReference type="SUPFAM" id="SSF53244">
    <property type="entry name" value="MurD-like peptide ligases, peptide-binding domain"/>
    <property type="match status" value="1"/>
</dbReference>
<comment type="similarity">
    <text evidence="1 10">Belongs to the folylpolyglutamate synthase family.</text>
</comment>
<protein>
    <recommendedName>
        <fullName evidence="2">tetrahydrofolate synthase</fullName>
        <ecNumber evidence="2">6.3.2.17</ecNumber>
    </recommendedName>
    <alternativeName>
        <fullName evidence="8">Tetrahydrofolylpolyglutamate synthase</fullName>
    </alternativeName>
</protein>
<dbReference type="InterPro" id="IPR004101">
    <property type="entry name" value="Mur_ligase_C"/>
</dbReference>
<dbReference type="PANTHER" id="PTHR11136">
    <property type="entry name" value="FOLYLPOLYGLUTAMATE SYNTHASE-RELATED"/>
    <property type="match status" value="1"/>
</dbReference>
<dbReference type="InterPro" id="IPR036565">
    <property type="entry name" value="Mur-like_cat_sf"/>
</dbReference>
<name>A0A923L135_9FIRM</name>
<evidence type="ECO:0000256" key="1">
    <source>
        <dbReference type="ARBA" id="ARBA00008276"/>
    </source>
</evidence>
<dbReference type="InterPro" id="IPR018109">
    <property type="entry name" value="Folylpolyglutamate_synth_CS"/>
</dbReference>
<evidence type="ECO:0000313" key="14">
    <source>
        <dbReference type="Proteomes" id="UP000659630"/>
    </source>
</evidence>
<dbReference type="EMBL" id="JACONZ010000002">
    <property type="protein sequence ID" value="MBC5581570.1"/>
    <property type="molecule type" value="Genomic_DNA"/>
</dbReference>
<accession>A0A923L135</accession>
<evidence type="ECO:0000259" key="12">
    <source>
        <dbReference type="Pfam" id="PF08245"/>
    </source>
</evidence>
<feature type="domain" description="Mur ligase C-terminal" evidence="11">
    <location>
        <begin position="293"/>
        <end position="404"/>
    </location>
</feature>
<evidence type="ECO:0000256" key="9">
    <source>
        <dbReference type="ARBA" id="ARBA00047493"/>
    </source>
</evidence>
<evidence type="ECO:0000259" key="11">
    <source>
        <dbReference type="Pfam" id="PF02875"/>
    </source>
</evidence>
<dbReference type="InterPro" id="IPR036615">
    <property type="entry name" value="Mur_ligase_C_dom_sf"/>
</dbReference>
<dbReference type="InterPro" id="IPR001645">
    <property type="entry name" value="Folylpolyglutamate_synth"/>
</dbReference>